<keyword evidence="2" id="KW-1185">Reference proteome</keyword>
<dbReference type="EMBL" id="JAHLQT010027321">
    <property type="protein sequence ID" value="KAG7162714.1"/>
    <property type="molecule type" value="Genomic_DNA"/>
</dbReference>
<feature type="non-terminal residue" evidence="1">
    <location>
        <position position="1"/>
    </location>
</feature>
<evidence type="ECO:0000313" key="1">
    <source>
        <dbReference type="EMBL" id="KAG7162714.1"/>
    </source>
</evidence>
<protein>
    <submittedName>
        <fullName evidence="1">Uncharacterized protein</fullName>
    </submittedName>
</protein>
<dbReference type="AlphaFoldDB" id="A0A8J5K0C9"/>
<reference evidence="1" key="1">
    <citation type="journal article" date="2021" name="Sci. Adv.">
        <title>The American lobster genome reveals insights on longevity, neural, and immune adaptations.</title>
        <authorList>
            <person name="Polinski J.M."/>
            <person name="Zimin A.V."/>
            <person name="Clark K.F."/>
            <person name="Kohn A.B."/>
            <person name="Sadowski N."/>
            <person name="Timp W."/>
            <person name="Ptitsyn A."/>
            <person name="Khanna P."/>
            <person name="Romanova D.Y."/>
            <person name="Williams P."/>
            <person name="Greenwood S.J."/>
            <person name="Moroz L.L."/>
            <person name="Walt D.R."/>
            <person name="Bodnar A.G."/>
        </authorList>
    </citation>
    <scope>NUCLEOTIDE SEQUENCE</scope>
    <source>
        <strain evidence="1">GMGI-L3</strain>
    </source>
</reference>
<comment type="caution">
    <text evidence="1">The sequence shown here is derived from an EMBL/GenBank/DDBJ whole genome shotgun (WGS) entry which is preliminary data.</text>
</comment>
<name>A0A8J5K0C9_HOMAM</name>
<dbReference type="Proteomes" id="UP000747542">
    <property type="component" value="Unassembled WGS sequence"/>
</dbReference>
<proteinExistence type="predicted"/>
<organism evidence="1 2">
    <name type="scientific">Homarus americanus</name>
    <name type="common">American lobster</name>
    <dbReference type="NCBI Taxonomy" id="6706"/>
    <lineage>
        <taxon>Eukaryota</taxon>
        <taxon>Metazoa</taxon>
        <taxon>Ecdysozoa</taxon>
        <taxon>Arthropoda</taxon>
        <taxon>Crustacea</taxon>
        <taxon>Multicrustacea</taxon>
        <taxon>Malacostraca</taxon>
        <taxon>Eumalacostraca</taxon>
        <taxon>Eucarida</taxon>
        <taxon>Decapoda</taxon>
        <taxon>Pleocyemata</taxon>
        <taxon>Astacidea</taxon>
        <taxon>Nephropoidea</taxon>
        <taxon>Nephropidae</taxon>
        <taxon>Homarus</taxon>
    </lineage>
</organism>
<gene>
    <name evidence="1" type="ORF">Hamer_G026962</name>
</gene>
<sequence length="89" mass="10361">MVVCEAARQTKPLLHTLGNHFWTSELTCCRSMASQKTIKNFFKPVIKRKSEDLEAEIKQQCKKTPGLHENIGHSWYMALKSQFSQPYFE</sequence>
<accession>A0A8J5K0C9</accession>
<evidence type="ECO:0000313" key="2">
    <source>
        <dbReference type="Proteomes" id="UP000747542"/>
    </source>
</evidence>